<reference evidence="1 2" key="1">
    <citation type="submission" date="2016-10" db="EMBL/GenBank/DDBJ databases">
        <authorList>
            <person name="de Groot N.N."/>
        </authorList>
    </citation>
    <scope>NUCLEOTIDE SEQUENCE [LARGE SCALE GENOMIC DNA]</scope>
    <source>
        <strain evidence="1 2">ASO4-2</strain>
    </source>
</reference>
<accession>A0A1G6DV52</accession>
<evidence type="ECO:0000313" key="2">
    <source>
        <dbReference type="Proteomes" id="UP000198771"/>
    </source>
</evidence>
<sequence>MKSILVIAAHPDDETLGCGGTMARLAQEGKAVHVAYVADGVGSRIPTGLPDQQALAARRLAAANACTVLGAQLPRFGDYPDNRLDSVPLLEVVQYIEALICDHRPDTIFTHHCGDLNIDHQLVHKAVGTACRPQAGHPVTTLLFFETPSSTEWQTPGDAPAFTPNWFVDITDTLDLKIQAAQCYESELRPWPHPRSVQGIEHLARWRGATVGVDATEAFMLGRYRT</sequence>
<dbReference type="AlphaFoldDB" id="A0A1G6DV52"/>
<dbReference type="Proteomes" id="UP000198771">
    <property type="component" value="Unassembled WGS sequence"/>
</dbReference>
<dbReference type="PANTHER" id="PTHR12993:SF11">
    <property type="entry name" value="N-ACETYLGLUCOSAMINYL-PHOSPHATIDYLINOSITOL DE-N-ACETYLASE"/>
    <property type="match status" value="1"/>
</dbReference>
<dbReference type="OrthoDB" id="9816564at2"/>
<organism evidence="1 2">
    <name type="scientific">Desulfonatronum thiosulfatophilum</name>
    <dbReference type="NCBI Taxonomy" id="617002"/>
    <lineage>
        <taxon>Bacteria</taxon>
        <taxon>Pseudomonadati</taxon>
        <taxon>Thermodesulfobacteriota</taxon>
        <taxon>Desulfovibrionia</taxon>
        <taxon>Desulfovibrionales</taxon>
        <taxon>Desulfonatronaceae</taxon>
        <taxon>Desulfonatronum</taxon>
    </lineage>
</organism>
<keyword evidence="2" id="KW-1185">Reference proteome</keyword>
<proteinExistence type="predicted"/>
<dbReference type="PANTHER" id="PTHR12993">
    <property type="entry name" value="N-ACETYLGLUCOSAMINYL-PHOSPHATIDYLINOSITOL DE-N-ACETYLASE-RELATED"/>
    <property type="match status" value="1"/>
</dbReference>
<protein>
    <submittedName>
        <fullName evidence="1">N-acetylglucosaminyl deacetylase, LmbE family</fullName>
    </submittedName>
</protein>
<dbReference type="STRING" id="617002.SAMN05660653_02388"/>
<dbReference type="SUPFAM" id="SSF102588">
    <property type="entry name" value="LmbE-like"/>
    <property type="match status" value="1"/>
</dbReference>
<dbReference type="Pfam" id="PF02585">
    <property type="entry name" value="PIG-L"/>
    <property type="match status" value="1"/>
</dbReference>
<name>A0A1G6DV52_9BACT</name>
<dbReference type="InterPro" id="IPR003737">
    <property type="entry name" value="GlcNAc_PI_deacetylase-related"/>
</dbReference>
<dbReference type="InterPro" id="IPR024078">
    <property type="entry name" value="LmbE-like_dom_sf"/>
</dbReference>
<evidence type="ECO:0000313" key="1">
    <source>
        <dbReference type="EMBL" id="SDB49033.1"/>
    </source>
</evidence>
<gene>
    <name evidence="1" type="ORF">SAMN05660653_02388</name>
</gene>
<dbReference type="GO" id="GO:0016811">
    <property type="term" value="F:hydrolase activity, acting on carbon-nitrogen (but not peptide) bonds, in linear amides"/>
    <property type="evidence" value="ECO:0007669"/>
    <property type="project" value="TreeGrafter"/>
</dbReference>
<dbReference type="RefSeq" id="WP_092121975.1">
    <property type="nucleotide sequence ID" value="NZ_FMXO01000014.1"/>
</dbReference>
<dbReference type="EMBL" id="FMXO01000014">
    <property type="protein sequence ID" value="SDB49033.1"/>
    <property type="molecule type" value="Genomic_DNA"/>
</dbReference>
<dbReference type="Gene3D" id="3.40.50.10320">
    <property type="entry name" value="LmbE-like"/>
    <property type="match status" value="1"/>
</dbReference>